<evidence type="ECO:0000256" key="4">
    <source>
        <dbReference type="ARBA" id="ARBA00022729"/>
    </source>
</evidence>
<dbReference type="InterPro" id="IPR014438">
    <property type="entry name" value="Glucan_biosyn_MdoG/MdoD"/>
</dbReference>
<dbReference type="SUPFAM" id="SSF81296">
    <property type="entry name" value="E set domains"/>
    <property type="match status" value="1"/>
</dbReference>
<dbReference type="PROSITE" id="PS51318">
    <property type="entry name" value="TAT"/>
    <property type="match status" value="1"/>
</dbReference>
<dbReference type="PANTHER" id="PTHR30504">
    <property type="entry name" value="GLUCANS BIOSYNTHESIS PROTEIN"/>
    <property type="match status" value="1"/>
</dbReference>
<feature type="domain" description="Glucan biosynthesis periplasmic MdoG C-terminal" evidence="7">
    <location>
        <begin position="39"/>
        <end position="515"/>
    </location>
</feature>
<dbReference type="InterPro" id="IPR011013">
    <property type="entry name" value="Gal_mutarotase_sf_dom"/>
</dbReference>
<gene>
    <name evidence="8" type="ORF">FHG71_15975</name>
</gene>
<dbReference type="GO" id="GO:0051274">
    <property type="term" value="P:beta-glucan biosynthetic process"/>
    <property type="evidence" value="ECO:0007669"/>
    <property type="project" value="TreeGrafter"/>
</dbReference>
<feature type="chain" id="PRO_5022974607" evidence="6">
    <location>
        <begin position="36"/>
        <end position="518"/>
    </location>
</feature>
<organism evidence="8 9">
    <name type="scientific">Rubellimicrobium roseum</name>
    <dbReference type="NCBI Taxonomy" id="687525"/>
    <lineage>
        <taxon>Bacteria</taxon>
        <taxon>Pseudomonadati</taxon>
        <taxon>Pseudomonadota</taxon>
        <taxon>Alphaproteobacteria</taxon>
        <taxon>Rhodobacterales</taxon>
        <taxon>Roseobacteraceae</taxon>
        <taxon>Rubellimicrobium</taxon>
    </lineage>
</organism>
<dbReference type="Proteomes" id="UP000305709">
    <property type="component" value="Unassembled WGS sequence"/>
</dbReference>
<accession>A0A5C4N904</accession>
<dbReference type="InterPro" id="IPR007444">
    <property type="entry name" value="Glucan_biosyn_MdoG_C"/>
</dbReference>
<dbReference type="InterPro" id="IPR013783">
    <property type="entry name" value="Ig-like_fold"/>
</dbReference>
<evidence type="ECO:0000256" key="5">
    <source>
        <dbReference type="ARBA" id="ARBA00022764"/>
    </source>
</evidence>
<evidence type="ECO:0000259" key="7">
    <source>
        <dbReference type="Pfam" id="PF04349"/>
    </source>
</evidence>
<dbReference type="GO" id="GO:0003824">
    <property type="term" value="F:catalytic activity"/>
    <property type="evidence" value="ECO:0007669"/>
    <property type="project" value="InterPro"/>
</dbReference>
<dbReference type="UniPathway" id="UPA00637"/>
<dbReference type="Gene3D" id="2.60.40.10">
    <property type="entry name" value="Immunoglobulins"/>
    <property type="match status" value="1"/>
</dbReference>
<keyword evidence="9" id="KW-1185">Reference proteome</keyword>
<evidence type="ECO:0000256" key="6">
    <source>
        <dbReference type="SAM" id="SignalP"/>
    </source>
</evidence>
<proteinExistence type="inferred from homology"/>
<evidence type="ECO:0000313" key="9">
    <source>
        <dbReference type="Proteomes" id="UP000305709"/>
    </source>
</evidence>
<dbReference type="InterPro" id="IPR014756">
    <property type="entry name" value="Ig_E-set"/>
</dbReference>
<dbReference type="EMBL" id="VDFV01000030">
    <property type="protein sequence ID" value="TNC66826.1"/>
    <property type="molecule type" value="Genomic_DNA"/>
</dbReference>
<evidence type="ECO:0000256" key="1">
    <source>
        <dbReference type="ARBA" id="ARBA00004418"/>
    </source>
</evidence>
<evidence type="ECO:0000256" key="3">
    <source>
        <dbReference type="ARBA" id="ARBA00009284"/>
    </source>
</evidence>
<protein>
    <submittedName>
        <fullName evidence="8">Glucan biosynthesis protein</fullName>
    </submittedName>
</protein>
<dbReference type="Pfam" id="PF04349">
    <property type="entry name" value="MdoG"/>
    <property type="match status" value="1"/>
</dbReference>
<reference evidence="8 9" key="1">
    <citation type="submission" date="2019-06" db="EMBL/GenBank/DDBJ databases">
        <authorList>
            <person name="Jiang L."/>
        </authorList>
    </citation>
    <scope>NUCLEOTIDE SEQUENCE [LARGE SCALE GENOMIC DNA]</scope>
    <source>
        <strain evidence="8 9">YIM 48858</strain>
    </source>
</reference>
<dbReference type="InterPro" id="IPR014718">
    <property type="entry name" value="GH-type_carb-bd"/>
</dbReference>
<dbReference type="InterPro" id="IPR006311">
    <property type="entry name" value="TAT_signal"/>
</dbReference>
<evidence type="ECO:0000313" key="8">
    <source>
        <dbReference type="EMBL" id="TNC66826.1"/>
    </source>
</evidence>
<sequence>MPSNALTTPTRRDLLKLAALAALLPHLAGRAEAQAAQPFSFDGLTEEMRALAGQPYVPADTPEGWWSPLDYDGYRLIRFRDDLARWSEGPDAWRLHAFHMGWLFPEPVRLFDVSDGTAHEIAFSTDDFQYFGELTDQVPEHGDLPGVAGFKLNWPLNDADRWDEVVSFVGASYFRALGQGNVYGASARGLALNTWTMTPEEFPRFSRFYLSREGEVATVHATLEGPSLAGAYRFVIRPGAVTEIDVTARLFFRSAVEELGVAPLTSMFLFAGQNRGEFDDYRPNVHDSDGLGIAKADGDRVWRPLNNPERLASSYFAETSPRSFGLYQRMRDFESYQDPGARYDLRPSIEVVPQGDWGAGAVRLVEIPSDLEANDNIVAMWVPEAKVAPGDAREFAYTLRWGDLTPDPDGPLAVVAETRAGAGGVSGVEALENARKFAVDFRGGTLASLEAGAPVEPVVTLSGGHVLSQVLERLPEGSDWRVVLDVAAPKDSVVEITLHLASPDARLSETWAYQWVNV</sequence>
<dbReference type="RefSeq" id="WP_139082702.1">
    <property type="nucleotide sequence ID" value="NZ_VDFV01000030.1"/>
</dbReference>
<dbReference type="PIRSF" id="PIRSF006281">
    <property type="entry name" value="MdoG"/>
    <property type="match status" value="1"/>
</dbReference>
<dbReference type="Gene3D" id="2.70.98.10">
    <property type="match status" value="1"/>
</dbReference>
<dbReference type="SUPFAM" id="SSF74650">
    <property type="entry name" value="Galactose mutarotase-like"/>
    <property type="match status" value="1"/>
</dbReference>
<comment type="similarity">
    <text evidence="3">Belongs to the OpgD/OpgG family.</text>
</comment>
<feature type="signal peptide" evidence="6">
    <location>
        <begin position="1"/>
        <end position="35"/>
    </location>
</feature>
<dbReference type="GO" id="GO:0030246">
    <property type="term" value="F:carbohydrate binding"/>
    <property type="evidence" value="ECO:0007669"/>
    <property type="project" value="InterPro"/>
</dbReference>
<comment type="subcellular location">
    <subcellularLocation>
        <location evidence="1">Periplasm</location>
    </subcellularLocation>
</comment>
<keyword evidence="5" id="KW-0574">Periplasm</keyword>
<name>A0A5C4N904_9RHOB</name>
<comment type="pathway">
    <text evidence="2">Glycan metabolism; osmoregulated periplasmic glucan (OPG) biosynthesis.</text>
</comment>
<comment type="caution">
    <text evidence="8">The sequence shown here is derived from an EMBL/GenBank/DDBJ whole genome shotgun (WGS) entry which is preliminary data.</text>
</comment>
<dbReference type="GO" id="GO:0030288">
    <property type="term" value="C:outer membrane-bounded periplasmic space"/>
    <property type="evidence" value="ECO:0007669"/>
    <property type="project" value="TreeGrafter"/>
</dbReference>
<keyword evidence="4 6" id="KW-0732">Signal</keyword>
<dbReference type="OrthoDB" id="9777817at2"/>
<dbReference type="PANTHER" id="PTHR30504:SF3">
    <property type="entry name" value="GLUCANS BIOSYNTHESIS PROTEIN D"/>
    <property type="match status" value="1"/>
</dbReference>
<evidence type="ECO:0000256" key="2">
    <source>
        <dbReference type="ARBA" id="ARBA00005001"/>
    </source>
</evidence>
<dbReference type="AlphaFoldDB" id="A0A5C4N904"/>